<dbReference type="PANTHER" id="PTHR12461">
    <property type="entry name" value="HYPOXIA-INDUCIBLE FACTOR 1 ALPHA INHIBITOR-RELATED"/>
    <property type="match status" value="1"/>
</dbReference>
<dbReference type="GO" id="GO:0046872">
    <property type="term" value="F:metal ion binding"/>
    <property type="evidence" value="ECO:0007669"/>
    <property type="project" value="UniProtKB-KW"/>
</dbReference>
<evidence type="ECO:0000256" key="1">
    <source>
        <dbReference type="ARBA" id="ARBA00001954"/>
    </source>
</evidence>
<evidence type="ECO:0000313" key="8">
    <source>
        <dbReference type="EnsemblMetazoa" id="ACHR003246-PA"/>
    </source>
</evidence>
<evidence type="ECO:0000259" key="7">
    <source>
        <dbReference type="PROSITE" id="PS51184"/>
    </source>
</evidence>
<reference evidence="8" key="2">
    <citation type="submission" date="2020-05" db="UniProtKB">
        <authorList>
            <consortium name="EnsemblMetazoa"/>
        </authorList>
    </citation>
    <scope>IDENTIFICATION</scope>
    <source>
        <strain evidence="8">ACHKN1017</strain>
    </source>
</reference>
<comment type="subcellular location">
    <subcellularLocation>
        <location evidence="2">Nucleus</location>
    </subcellularLocation>
</comment>
<keyword evidence="6" id="KW-0539">Nucleus</keyword>
<reference evidence="9" key="1">
    <citation type="submission" date="2013-03" db="EMBL/GenBank/DDBJ databases">
        <title>The Genome Sequence of Anopheles christyi ACHKN1017.</title>
        <authorList>
            <consortium name="The Broad Institute Genomics Platform"/>
            <person name="Neafsey D.E."/>
            <person name="Besansky N."/>
            <person name="Walker B."/>
            <person name="Young S.K."/>
            <person name="Zeng Q."/>
            <person name="Gargeya S."/>
            <person name="Fitzgerald M."/>
            <person name="Haas B."/>
            <person name="Abouelleil A."/>
            <person name="Allen A.W."/>
            <person name="Alvarado L."/>
            <person name="Arachchi H.M."/>
            <person name="Berlin A.M."/>
            <person name="Chapman S.B."/>
            <person name="Gainer-Dewar J."/>
            <person name="Goldberg J."/>
            <person name="Griggs A."/>
            <person name="Gujja S."/>
            <person name="Hansen M."/>
            <person name="Howarth C."/>
            <person name="Imamovic A."/>
            <person name="Ireland A."/>
            <person name="Larimer J."/>
            <person name="McCowan C."/>
            <person name="Murphy C."/>
            <person name="Pearson M."/>
            <person name="Poon T.W."/>
            <person name="Priest M."/>
            <person name="Roberts A."/>
            <person name="Saif S."/>
            <person name="Shea T."/>
            <person name="Sisk P."/>
            <person name="Sykes S."/>
            <person name="Wortman J."/>
            <person name="Nusbaum C."/>
            <person name="Birren B."/>
        </authorList>
    </citation>
    <scope>NUCLEOTIDE SEQUENCE [LARGE SCALE GENOMIC DNA]</scope>
    <source>
        <strain evidence="9">ACHKN1017</strain>
    </source>
</reference>
<dbReference type="STRING" id="43041.A0A182JXL4"/>
<accession>A0A182JXL4</accession>
<keyword evidence="5" id="KW-0408">Iron</keyword>
<dbReference type="Pfam" id="PF13621">
    <property type="entry name" value="Cupin_8"/>
    <property type="match status" value="1"/>
</dbReference>
<dbReference type="AlphaFoldDB" id="A0A182JXL4"/>
<keyword evidence="3" id="KW-0479">Metal-binding</keyword>
<dbReference type="SUPFAM" id="SSF51197">
    <property type="entry name" value="Clavaminate synthase-like"/>
    <property type="match status" value="1"/>
</dbReference>
<dbReference type="EnsemblMetazoa" id="ACHR003246-RA">
    <property type="protein sequence ID" value="ACHR003246-PA"/>
    <property type="gene ID" value="ACHR003246"/>
</dbReference>
<evidence type="ECO:0000256" key="4">
    <source>
        <dbReference type="ARBA" id="ARBA00023002"/>
    </source>
</evidence>
<comment type="cofactor">
    <cofactor evidence="1">
        <name>Fe(2+)</name>
        <dbReference type="ChEBI" id="CHEBI:29033"/>
    </cofactor>
</comment>
<dbReference type="VEuPathDB" id="VectorBase:ACHR003246"/>
<dbReference type="GO" id="GO:0005634">
    <property type="term" value="C:nucleus"/>
    <property type="evidence" value="ECO:0007669"/>
    <property type="project" value="UniProtKB-SubCell"/>
</dbReference>
<evidence type="ECO:0000256" key="3">
    <source>
        <dbReference type="ARBA" id="ARBA00022723"/>
    </source>
</evidence>
<dbReference type="InterPro" id="IPR041667">
    <property type="entry name" value="Cupin_8"/>
</dbReference>
<sequence length="417" mass="47088">MVQCIKDILSVVPVQSSLLIRDCVKDNKLYQTVLSTVVEPFANGFTTVGDKILSTNLIKVGVLYDAVYNRLHTGQWNAVATGEREIFTILTYIRIVYTLYSSTNIEDSIKHCIYLADLGLMLGCPIGVDSNDIETDLLTETASKLTKHIANSNRQEPPLKRIKLEGIAEEVSATESKSNDVAILECPSLEFFGTLCYDGQQPAVIKGIIDGWPAMDRWHDPNYLLKVAGERTVPVEIGSQYSNDDWSQKLMKFRDFLEHNICSVESCTTGKGPPAYLAQHDLFDQIPALRADIAVPDYIGRTDASPRIKAWLGPKGTVSPLHTDPCNNLLCQVFGAKHIILARPEDTEKLYPHDHFILSNTSQVDARRPDYDKFPLVRDVRFYRLTLRRGEVLYIPPKWWHYVESLSPSFSVSFWFE</sequence>
<evidence type="ECO:0000256" key="2">
    <source>
        <dbReference type="ARBA" id="ARBA00004123"/>
    </source>
</evidence>
<feature type="domain" description="JmjC" evidence="7">
    <location>
        <begin position="275"/>
        <end position="417"/>
    </location>
</feature>
<dbReference type="Proteomes" id="UP000075881">
    <property type="component" value="Unassembled WGS sequence"/>
</dbReference>
<dbReference type="PANTHER" id="PTHR12461:SF106">
    <property type="entry name" value="BIFUNCTIONAL PEPTIDASE AND ARGINYL-HYDROXYLASE JMJD5"/>
    <property type="match status" value="1"/>
</dbReference>
<keyword evidence="4" id="KW-0560">Oxidoreductase</keyword>
<keyword evidence="9" id="KW-1185">Reference proteome</keyword>
<evidence type="ECO:0000256" key="6">
    <source>
        <dbReference type="ARBA" id="ARBA00023242"/>
    </source>
</evidence>
<proteinExistence type="predicted"/>
<organism evidence="8 9">
    <name type="scientific">Anopheles christyi</name>
    <dbReference type="NCBI Taxonomy" id="43041"/>
    <lineage>
        <taxon>Eukaryota</taxon>
        <taxon>Metazoa</taxon>
        <taxon>Ecdysozoa</taxon>
        <taxon>Arthropoda</taxon>
        <taxon>Hexapoda</taxon>
        <taxon>Insecta</taxon>
        <taxon>Pterygota</taxon>
        <taxon>Neoptera</taxon>
        <taxon>Endopterygota</taxon>
        <taxon>Diptera</taxon>
        <taxon>Nematocera</taxon>
        <taxon>Culicoidea</taxon>
        <taxon>Culicidae</taxon>
        <taxon>Anophelinae</taxon>
        <taxon>Anopheles</taxon>
    </lineage>
</organism>
<dbReference type="SMART" id="SM00558">
    <property type="entry name" value="JmjC"/>
    <property type="match status" value="1"/>
</dbReference>
<dbReference type="PROSITE" id="PS51184">
    <property type="entry name" value="JMJC"/>
    <property type="match status" value="1"/>
</dbReference>
<evidence type="ECO:0000256" key="5">
    <source>
        <dbReference type="ARBA" id="ARBA00023004"/>
    </source>
</evidence>
<name>A0A182JXL4_9DIPT</name>
<dbReference type="Gene3D" id="2.60.120.650">
    <property type="entry name" value="Cupin"/>
    <property type="match status" value="1"/>
</dbReference>
<dbReference type="InterPro" id="IPR003347">
    <property type="entry name" value="JmjC_dom"/>
</dbReference>
<dbReference type="GO" id="GO:0051864">
    <property type="term" value="F:histone H3K36 demethylase activity"/>
    <property type="evidence" value="ECO:0007669"/>
    <property type="project" value="TreeGrafter"/>
</dbReference>
<protein>
    <submittedName>
        <fullName evidence="8">JmjC domain-containing protein</fullName>
    </submittedName>
</protein>
<evidence type="ECO:0000313" key="9">
    <source>
        <dbReference type="Proteomes" id="UP000075881"/>
    </source>
</evidence>